<dbReference type="PANTHER" id="PTHR24056">
    <property type="entry name" value="CELL DIVISION PROTEIN KINASE"/>
    <property type="match status" value="1"/>
</dbReference>
<keyword evidence="6 11" id="KW-0418">Kinase</keyword>
<keyword evidence="12" id="KW-1185">Reference proteome</keyword>
<dbReference type="GO" id="GO:0005634">
    <property type="term" value="C:nucleus"/>
    <property type="evidence" value="ECO:0007669"/>
    <property type="project" value="TreeGrafter"/>
</dbReference>
<dbReference type="HOGENOM" id="CLU_1023271_0_0_1"/>
<comment type="caution">
    <text evidence="11">The sequence shown here is derived from an EMBL/GenBank/DDBJ whole genome shotgun (WGS) entry which is preliminary data.</text>
</comment>
<dbReference type="Gene3D" id="1.10.510.10">
    <property type="entry name" value="Transferase(Phosphotransferase) domain 1"/>
    <property type="match status" value="1"/>
</dbReference>
<dbReference type="InterPro" id="IPR050108">
    <property type="entry name" value="CDK"/>
</dbReference>
<evidence type="ECO:0000313" key="11">
    <source>
        <dbReference type="EMBL" id="EHL01695.1"/>
    </source>
</evidence>
<evidence type="ECO:0000256" key="7">
    <source>
        <dbReference type="ARBA" id="ARBA00022840"/>
    </source>
</evidence>
<dbReference type="InParanoid" id="H0EIH4"/>
<dbReference type="PANTHER" id="PTHR24056:SF233">
    <property type="entry name" value="CYCLIN-DEPENDENT KINASE 9"/>
    <property type="match status" value="1"/>
</dbReference>
<dbReference type="GO" id="GO:0005524">
    <property type="term" value="F:ATP binding"/>
    <property type="evidence" value="ECO:0007669"/>
    <property type="project" value="UniProtKB-KW"/>
</dbReference>
<dbReference type="SUPFAM" id="SSF56112">
    <property type="entry name" value="Protein kinase-like (PK-like)"/>
    <property type="match status" value="1"/>
</dbReference>
<dbReference type="EMBL" id="AGUE01000047">
    <property type="protein sequence ID" value="EHL01695.1"/>
    <property type="molecule type" value="Genomic_DNA"/>
</dbReference>
<evidence type="ECO:0000313" key="12">
    <source>
        <dbReference type="Proteomes" id="UP000005446"/>
    </source>
</evidence>
<dbReference type="InterPro" id="IPR000719">
    <property type="entry name" value="Prot_kinase_dom"/>
</dbReference>
<evidence type="ECO:0000256" key="5">
    <source>
        <dbReference type="ARBA" id="ARBA00022741"/>
    </source>
</evidence>
<evidence type="ECO:0000256" key="3">
    <source>
        <dbReference type="ARBA" id="ARBA00022527"/>
    </source>
</evidence>
<protein>
    <recommendedName>
        <fullName evidence="2">cyclin-dependent kinase</fullName>
        <ecNumber evidence="2">2.7.11.22</ecNumber>
    </recommendedName>
</protein>
<comment type="catalytic activity">
    <reaction evidence="8">
        <text>L-threonyl-[protein] + ATP = O-phospho-L-threonyl-[protein] + ADP + H(+)</text>
        <dbReference type="Rhea" id="RHEA:46608"/>
        <dbReference type="Rhea" id="RHEA-COMP:11060"/>
        <dbReference type="Rhea" id="RHEA-COMP:11605"/>
        <dbReference type="ChEBI" id="CHEBI:15378"/>
        <dbReference type="ChEBI" id="CHEBI:30013"/>
        <dbReference type="ChEBI" id="CHEBI:30616"/>
        <dbReference type="ChEBI" id="CHEBI:61977"/>
        <dbReference type="ChEBI" id="CHEBI:456216"/>
        <dbReference type="EC" id="2.7.11.22"/>
    </reaction>
</comment>
<dbReference type="OrthoDB" id="28397at2759"/>
<dbReference type="GO" id="GO:0004693">
    <property type="term" value="F:cyclin-dependent protein serine/threonine kinase activity"/>
    <property type="evidence" value="ECO:0007669"/>
    <property type="project" value="UniProtKB-EC"/>
</dbReference>
<dbReference type="AlphaFoldDB" id="H0EIH4"/>
<evidence type="ECO:0000259" key="10">
    <source>
        <dbReference type="Pfam" id="PF00069"/>
    </source>
</evidence>
<sequence length="272" mass="30203">MSVEPQITKDKKKRAIMYMVTPYMDHDLSGLLENPEVPKFTEPQIKYLWGVGCVFGEMLVGKPILAGDSDQNQLKIIFDLVGSPTEDTMPRWRSLPNAEGLNVPPRAPTLFQRFREYGSSACNLLQVLLTLDYQTRWNALDALQHEYFRTEPLPAKPGDIPIFESSHELDRRKVRGQKAGLPPAPKGGTVGMGPTGGWGGANGNQEITIARHQLGDIEMASIHPRKVNVDPHGDEETIAQIHEACPHGLHPWTTSMVAVPTVQMVIDPDLEK</sequence>
<dbReference type="Proteomes" id="UP000005446">
    <property type="component" value="Unassembled WGS sequence"/>
</dbReference>
<evidence type="ECO:0000256" key="8">
    <source>
        <dbReference type="ARBA" id="ARBA00047811"/>
    </source>
</evidence>
<keyword evidence="3" id="KW-0723">Serine/threonine-protein kinase</keyword>
<feature type="domain" description="Protein kinase" evidence="10">
    <location>
        <begin position="48"/>
        <end position="148"/>
    </location>
</feature>
<comment type="catalytic activity">
    <reaction evidence="9">
        <text>L-seryl-[protein] + ATP = O-phospho-L-seryl-[protein] + ADP + H(+)</text>
        <dbReference type="Rhea" id="RHEA:17989"/>
        <dbReference type="Rhea" id="RHEA-COMP:9863"/>
        <dbReference type="Rhea" id="RHEA-COMP:11604"/>
        <dbReference type="ChEBI" id="CHEBI:15378"/>
        <dbReference type="ChEBI" id="CHEBI:29999"/>
        <dbReference type="ChEBI" id="CHEBI:30616"/>
        <dbReference type="ChEBI" id="CHEBI:83421"/>
        <dbReference type="ChEBI" id="CHEBI:456216"/>
        <dbReference type="EC" id="2.7.11.22"/>
    </reaction>
</comment>
<dbReference type="Pfam" id="PF00069">
    <property type="entry name" value="Pkinase"/>
    <property type="match status" value="1"/>
</dbReference>
<evidence type="ECO:0000256" key="6">
    <source>
        <dbReference type="ARBA" id="ARBA00022777"/>
    </source>
</evidence>
<dbReference type="EC" id="2.7.11.22" evidence="2"/>
<gene>
    <name evidence="11" type="ORF">M7I_2329</name>
</gene>
<evidence type="ECO:0000256" key="2">
    <source>
        <dbReference type="ARBA" id="ARBA00012425"/>
    </source>
</evidence>
<dbReference type="InterPro" id="IPR011009">
    <property type="entry name" value="Kinase-like_dom_sf"/>
</dbReference>
<accession>H0EIH4</accession>
<keyword evidence="7" id="KW-0067">ATP-binding</keyword>
<evidence type="ECO:0000256" key="9">
    <source>
        <dbReference type="ARBA" id="ARBA00048367"/>
    </source>
</evidence>
<reference evidence="11 12" key="1">
    <citation type="journal article" date="2012" name="Eukaryot. Cell">
        <title>Genome sequence of the fungus Glarea lozoyensis: the first genome sequence of a species from the Helotiaceae family.</title>
        <authorList>
            <person name="Youssar L."/>
            <person name="Gruening B.A."/>
            <person name="Erxleben A."/>
            <person name="Guenther S."/>
            <person name="Huettel W."/>
        </authorList>
    </citation>
    <scope>NUCLEOTIDE SEQUENCE [LARGE SCALE GENOMIC DNA]</scope>
    <source>
        <strain evidence="12">ATCC 74030 / MF5533</strain>
    </source>
</reference>
<name>H0EIH4_GLAL7</name>
<organism evidence="11 12">
    <name type="scientific">Glarea lozoyensis (strain ATCC 74030 / MF5533)</name>
    <dbReference type="NCBI Taxonomy" id="1104152"/>
    <lineage>
        <taxon>Eukaryota</taxon>
        <taxon>Fungi</taxon>
        <taxon>Dikarya</taxon>
        <taxon>Ascomycota</taxon>
        <taxon>Pezizomycotina</taxon>
        <taxon>Leotiomycetes</taxon>
        <taxon>Helotiales</taxon>
        <taxon>Helotiaceae</taxon>
        <taxon>Glarea</taxon>
    </lineage>
</organism>
<proteinExistence type="predicted"/>
<keyword evidence="5" id="KW-0547">Nucleotide-binding</keyword>
<evidence type="ECO:0000256" key="1">
    <source>
        <dbReference type="ARBA" id="ARBA00004123"/>
    </source>
</evidence>
<keyword evidence="4" id="KW-0808">Transferase</keyword>
<comment type="subcellular location">
    <subcellularLocation>
        <location evidence="1">Nucleus</location>
    </subcellularLocation>
</comment>
<evidence type="ECO:0000256" key="4">
    <source>
        <dbReference type="ARBA" id="ARBA00022679"/>
    </source>
</evidence>